<feature type="chain" id="PRO_5043833722" description="Chitin-binding type-2 domain-containing protein" evidence="7">
    <location>
        <begin position="17"/>
        <end position="458"/>
    </location>
</feature>
<feature type="domain" description="Chitin-binding type-2" evidence="8">
    <location>
        <begin position="262"/>
        <end position="317"/>
    </location>
</feature>
<accession>A0AAW1ULI6</accession>
<evidence type="ECO:0000259" key="8">
    <source>
        <dbReference type="PROSITE" id="PS50940"/>
    </source>
</evidence>
<keyword evidence="3" id="KW-0677">Repeat</keyword>
<comment type="caution">
    <text evidence="9">The sequence shown here is derived from an EMBL/GenBank/DDBJ whole genome shotgun (WGS) entry which is preliminary data.</text>
</comment>
<name>A0AAW1ULI6_9CUCU</name>
<dbReference type="InterPro" id="IPR051940">
    <property type="entry name" value="Chitin_bind-dev_reg"/>
</dbReference>
<evidence type="ECO:0000313" key="10">
    <source>
        <dbReference type="Proteomes" id="UP001431783"/>
    </source>
</evidence>
<dbReference type="Proteomes" id="UP001431783">
    <property type="component" value="Unassembled WGS sequence"/>
</dbReference>
<keyword evidence="2 7" id="KW-0732">Signal</keyword>
<dbReference type="Gene3D" id="2.170.140.10">
    <property type="entry name" value="Chitin binding domain"/>
    <property type="match status" value="6"/>
</dbReference>
<evidence type="ECO:0000256" key="6">
    <source>
        <dbReference type="SAM" id="MobiDB-lite"/>
    </source>
</evidence>
<sequence length="458" mass="49705">MIFELLLVSFIYSAQAFEPCNTVGELIPDPNSPGYFQCSNWGWQPMPCPKGLCFNPQNSVCDWYVAETRCRNHSDVKPCEPVGELKPDPDDCHSFQQCGNSGWIKLKCREDLYFNPDLSVCVKPGPNDNCGGGNNHHHNDSDLEPCSNPGEIRPDTKHCDLYHECTDCGWSLIQCPSGQLFNPVKLVCDKADRVKCAQDGDLQPCDKIGEHKVDPKHCDLYYECTKCGWALVNCEAGLYYNPETSTCDNPENVNCGGVDPILKPCDNIGQLKPDDEHCDQYFKCTKKGWGSLPCEAGLLFNPKSLECEPASQVKCGGNNDDPTTTSTTTTTTASTTAATTTSTAPTTASTTTSTASTTAATTTSTASTTASTTTSTASTTAAATTSTSTSTTTSSSSPSGPCDHVDELRPDPKNCNNFYQCTPYGWQLMPCYGKLVFNPNINQCDYPQNYECKPSAMT</sequence>
<evidence type="ECO:0000256" key="7">
    <source>
        <dbReference type="SAM" id="SignalP"/>
    </source>
</evidence>
<dbReference type="PROSITE" id="PS50940">
    <property type="entry name" value="CHIT_BIND_II"/>
    <property type="match status" value="5"/>
</dbReference>
<evidence type="ECO:0000256" key="1">
    <source>
        <dbReference type="ARBA" id="ARBA00022669"/>
    </source>
</evidence>
<feature type="signal peptide" evidence="7">
    <location>
        <begin position="1"/>
        <end position="16"/>
    </location>
</feature>
<feature type="domain" description="Chitin-binding type-2" evidence="8">
    <location>
        <begin position="202"/>
        <end position="257"/>
    </location>
</feature>
<keyword evidence="1" id="KW-0147">Chitin-binding</keyword>
<dbReference type="InterPro" id="IPR002557">
    <property type="entry name" value="Chitin-bd_dom"/>
</dbReference>
<feature type="domain" description="Chitin-binding type-2" evidence="8">
    <location>
        <begin position="399"/>
        <end position="454"/>
    </location>
</feature>
<dbReference type="PANTHER" id="PTHR23301:SF0">
    <property type="entry name" value="CHITIN-BINDING TYPE-2 DOMAIN-CONTAINING PROTEIN-RELATED"/>
    <property type="match status" value="1"/>
</dbReference>
<dbReference type="SMART" id="SM00494">
    <property type="entry name" value="ChtBD2"/>
    <property type="match status" value="6"/>
</dbReference>
<keyword evidence="5" id="KW-0325">Glycoprotein</keyword>
<protein>
    <recommendedName>
        <fullName evidence="8">Chitin-binding type-2 domain-containing protein</fullName>
    </recommendedName>
</protein>
<keyword evidence="4" id="KW-1015">Disulfide bond</keyword>
<feature type="compositionally biased region" description="Low complexity" evidence="6">
    <location>
        <begin position="323"/>
        <end position="399"/>
    </location>
</feature>
<dbReference type="Pfam" id="PF01607">
    <property type="entry name" value="CBM_14"/>
    <property type="match status" value="6"/>
</dbReference>
<evidence type="ECO:0000313" key="9">
    <source>
        <dbReference type="EMBL" id="KAK9880910.1"/>
    </source>
</evidence>
<evidence type="ECO:0000256" key="4">
    <source>
        <dbReference type="ARBA" id="ARBA00023157"/>
    </source>
</evidence>
<evidence type="ECO:0000256" key="3">
    <source>
        <dbReference type="ARBA" id="ARBA00022737"/>
    </source>
</evidence>
<dbReference type="AlphaFoldDB" id="A0AAW1ULI6"/>
<dbReference type="GO" id="GO:0005576">
    <property type="term" value="C:extracellular region"/>
    <property type="evidence" value="ECO:0007669"/>
    <property type="project" value="InterPro"/>
</dbReference>
<keyword evidence="10" id="KW-1185">Reference proteome</keyword>
<dbReference type="PANTHER" id="PTHR23301">
    <property type="entry name" value="CHITIN BINDING PERITROPHIN-A"/>
    <property type="match status" value="1"/>
</dbReference>
<feature type="region of interest" description="Disordered" evidence="6">
    <location>
        <begin position="316"/>
        <end position="405"/>
    </location>
</feature>
<evidence type="ECO:0000256" key="2">
    <source>
        <dbReference type="ARBA" id="ARBA00022729"/>
    </source>
</evidence>
<evidence type="ECO:0000256" key="5">
    <source>
        <dbReference type="ARBA" id="ARBA00023180"/>
    </source>
</evidence>
<gene>
    <name evidence="9" type="ORF">WA026_013242</name>
</gene>
<organism evidence="9 10">
    <name type="scientific">Henosepilachna vigintioctopunctata</name>
    <dbReference type="NCBI Taxonomy" id="420089"/>
    <lineage>
        <taxon>Eukaryota</taxon>
        <taxon>Metazoa</taxon>
        <taxon>Ecdysozoa</taxon>
        <taxon>Arthropoda</taxon>
        <taxon>Hexapoda</taxon>
        <taxon>Insecta</taxon>
        <taxon>Pterygota</taxon>
        <taxon>Neoptera</taxon>
        <taxon>Endopterygota</taxon>
        <taxon>Coleoptera</taxon>
        <taxon>Polyphaga</taxon>
        <taxon>Cucujiformia</taxon>
        <taxon>Coccinelloidea</taxon>
        <taxon>Coccinellidae</taxon>
        <taxon>Epilachninae</taxon>
        <taxon>Epilachnini</taxon>
        <taxon>Henosepilachna</taxon>
    </lineage>
</organism>
<dbReference type="SUPFAM" id="SSF57625">
    <property type="entry name" value="Invertebrate chitin-binding proteins"/>
    <property type="match status" value="6"/>
</dbReference>
<dbReference type="InterPro" id="IPR036508">
    <property type="entry name" value="Chitin-bd_dom_sf"/>
</dbReference>
<feature type="domain" description="Chitin-binding type-2" evidence="8">
    <location>
        <begin position="143"/>
        <end position="198"/>
    </location>
</feature>
<proteinExistence type="predicted"/>
<feature type="domain" description="Chitin-binding type-2" evidence="8">
    <location>
        <begin position="76"/>
        <end position="132"/>
    </location>
</feature>
<reference evidence="9 10" key="1">
    <citation type="submission" date="2023-03" db="EMBL/GenBank/DDBJ databases">
        <title>Genome insight into feeding habits of ladybird beetles.</title>
        <authorList>
            <person name="Li H.-S."/>
            <person name="Huang Y.-H."/>
            <person name="Pang H."/>
        </authorList>
    </citation>
    <scope>NUCLEOTIDE SEQUENCE [LARGE SCALE GENOMIC DNA]</scope>
    <source>
        <strain evidence="9">SYSU_2023b</strain>
        <tissue evidence="9">Whole body</tissue>
    </source>
</reference>
<dbReference type="GO" id="GO:0008061">
    <property type="term" value="F:chitin binding"/>
    <property type="evidence" value="ECO:0007669"/>
    <property type="project" value="UniProtKB-KW"/>
</dbReference>
<dbReference type="EMBL" id="JARQZJ010000066">
    <property type="protein sequence ID" value="KAK9880910.1"/>
    <property type="molecule type" value="Genomic_DNA"/>
</dbReference>